<dbReference type="EMBL" id="LT559118">
    <property type="protein sequence ID" value="SBP00107.1"/>
    <property type="molecule type" value="Genomic_DNA"/>
</dbReference>
<dbReference type="RefSeq" id="WP_225268729.1">
    <property type="nucleotide sequence ID" value="NZ_CP084058.1"/>
</dbReference>
<gene>
    <name evidence="1" type="ORF">BN4615_P9623</name>
</gene>
<organism evidence="1">
    <name type="scientific">Nonomuraea gerenzanensis</name>
    <dbReference type="NCBI Taxonomy" id="93944"/>
    <lineage>
        <taxon>Bacteria</taxon>
        <taxon>Bacillati</taxon>
        <taxon>Actinomycetota</taxon>
        <taxon>Actinomycetes</taxon>
        <taxon>Streptosporangiales</taxon>
        <taxon>Streptosporangiaceae</taxon>
        <taxon>Nonomuraea</taxon>
    </lineage>
</organism>
<evidence type="ECO:0000313" key="1">
    <source>
        <dbReference type="EMBL" id="SBP00107.1"/>
    </source>
</evidence>
<proteinExistence type="predicted"/>
<dbReference type="InterPro" id="IPR027417">
    <property type="entry name" value="P-loop_NTPase"/>
</dbReference>
<protein>
    <submittedName>
        <fullName evidence="1">Phage terminase, large subunit # Pham2</fullName>
    </submittedName>
</protein>
<dbReference type="Gene3D" id="3.40.50.300">
    <property type="entry name" value="P-loop containing nucleotide triphosphate hydrolases"/>
    <property type="match status" value="1"/>
</dbReference>
<reference evidence="1" key="1">
    <citation type="submission" date="2016-04" db="EMBL/GenBank/DDBJ databases">
        <authorList>
            <person name="Evans L.H."/>
            <person name="Alamgir A."/>
            <person name="Owens N."/>
            <person name="Weber N.D."/>
            <person name="Virtaneva K."/>
            <person name="Barbian K."/>
            <person name="Babar A."/>
            <person name="Rosenke K."/>
        </authorList>
    </citation>
    <scope>NUCLEOTIDE SEQUENCE</scope>
    <source>
        <strain evidence="1">Nono1</strain>
    </source>
</reference>
<accession>A0A1M4EMN8</accession>
<dbReference type="AlphaFoldDB" id="A0A1M4EMN8"/>
<sequence length="466" mass="51341">MIDLAASAGLILDPWQQYVLTHGLGQGLDEQWTARKVSVWVPRQNGKGGIIEALELAWLFLFKDDLIIHSAHQHRTSSRAYARLERIIRDTPHLYRQVAQFRQANGEQQIETRDGRLLQYVTRSRTAIRGFSSAKIILDEAQELTGEQMAAVLPTVSAMPNWQVWFLGTPPDDPAAWVYGLRADGEASVPRLAHFDWGAALDITDAADRRRAARDRDLWYACNPAMGLRITEDTVEDEAKPSGLGDKFAVERLGVWLPRAADGAAVLSVDDWLELTDPESKRAGEVAFALDVTPSRDAACISAYGLREDGLGHLEVVDHRPGTDWVVDRLVTLKDRWAPVAIGLDVKGPAGSLLEPLKKAGITPPEDPEHPKRGDLAIPTVQDVAAGCGQLSDAVRQGTLRHIGQELLETAVRGVKTRPLGEAWAWGRRVSSVDISPLVSGTVARWAYETRAHVIDDDYDVEDSFG</sequence>
<name>A0A1M4EMN8_9ACTN</name>